<feature type="domain" description="Exonuclease" evidence="4">
    <location>
        <begin position="3"/>
        <end position="203"/>
    </location>
</feature>
<evidence type="ECO:0000256" key="2">
    <source>
        <dbReference type="ARBA" id="ARBA00022801"/>
    </source>
</evidence>
<name>A0A1P8JXJ4_9BURK</name>
<dbReference type="InterPro" id="IPR012337">
    <property type="entry name" value="RNaseH-like_sf"/>
</dbReference>
<keyword evidence="3" id="KW-0269">Exonuclease</keyword>
<keyword evidence="2" id="KW-0378">Hydrolase</keyword>
<dbReference type="RefSeq" id="WP_076200363.1">
    <property type="nucleotide sequence ID" value="NZ_CP019236.1"/>
</dbReference>
<dbReference type="Gene3D" id="3.30.420.10">
    <property type="entry name" value="Ribonuclease H-like superfamily/Ribonuclease H"/>
    <property type="match status" value="1"/>
</dbReference>
<sequence>MNLALGYDTETSGLPLFSSPSEHPDQPHIVQLAGLLVDLDTRRTVASMDVVIRPEGWVITEEMAAIHGITHEHAMDVGIAEDLAVEMFMALWAGRPLIAHNESFDRRIVRIAQHRFPEHFSDQQRDDWKACKAHCTQILSTPILKLPPTPKMVAARRNHHKSANLGEAYQFFMGKPLENAHSALADTRAALDVFFAIQDLNKPATQATAPAAAAPAAAEAVAGDFF</sequence>
<evidence type="ECO:0000259" key="4">
    <source>
        <dbReference type="SMART" id="SM00479"/>
    </source>
</evidence>
<accession>A0A1P8JXJ4</accession>
<dbReference type="SMART" id="SM00479">
    <property type="entry name" value="EXOIII"/>
    <property type="match status" value="1"/>
</dbReference>
<evidence type="ECO:0000313" key="5">
    <source>
        <dbReference type="EMBL" id="APW38484.1"/>
    </source>
</evidence>
<dbReference type="PANTHER" id="PTHR30231:SF4">
    <property type="entry name" value="PROTEIN NEN2"/>
    <property type="match status" value="1"/>
</dbReference>
<dbReference type="SUPFAM" id="SSF53098">
    <property type="entry name" value="Ribonuclease H-like"/>
    <property type="match status" value="1"/>
</dbReference>
<keyword evidence="6" id="KW-1185">Reference proteome</keyword>
<evidence type="ECO:0000256" key="3">
    <source>
        <dbReference type="ARBA" id="ARBA00022839"/>
    </source>
</evidence>
<evidence type="ECO:0000256" key="1">
    <source>
        <dbReference type="ARBA" id="ARBA00022722"/>
    </source>
</evidence>
<proteinExistence type="predicted"/>
<dbReference type="InterPro" id="IPR036397">
    <property type="entry name" value="RNaseH_sf"/>
</dbReference>
<dbReference type="EMBL" id="CP019236">
    <property type="protein sequence ID" value="APW38484.1"/>
    <property type="molecule type" value="Genomic_DNA"/>
</dbReference>
<protein>
    <recommendedName>
        <fullName evidence="4">Exonuclease domain-containing protein</fullName>
    </recommendedName>
</protein>
<dbReference type="OrthoDB" id="9804290at2"/>
<evidence type="ECO:0000313" key="6">
    <source>
        <dbReference type="Proteomes" id="UP000186609"/>
    </source>
</evidence>
<dbReference type="Proteomes" id="UP000186609">
    <property type="component" value="Chromosome"/>
</dbReference>
<dbReference type="PANTHER" id="PTHR30231">
    <property type="entry name" value="DNA POLYMERASE III SUBUNIT EPSILON"/>
    <property type="match status" value="1"/>
</dbReference>
<dbReference type="AlphaFoldDB" id="A0A1P8JXJ4"/>
<dbReference type="GO" id="GO:0006259">
    <property type="term" value="P:DNA metabolic process"/>
    <property type="evidence" value="ECO:0007669"/>
    <property type="project" value="UniProtKB-ARBA"/>
</dbReference>
<dbReference type="KEGG" id="rhy:RD110_15795"/>
<keyword evidence="1" id="KW-0540">Nuclease</keyword>
<dbReference type="GO" id="GO:0008408">
    <property type="term" value="F:3'-5' exonuclease activity"/>
    <property type="evidence" value="ECO:0007669"/>
    <property type="project" value="TreeGrafter"/>
</dbReference>
<dbReference type="InterPro" id="IPR013520">
    <property type="entry name" value="Ribonucl_H"/>
</dbReference>
<dbReference type="Pfam" id="PF00929">
    <property type="entry name" value="RNase_T"/>
    <property type="match status" value="1"/>
</dbReference>
<dbReference type="STRING" id="1842727.RD110_15795"/>
<dbReference type="GO" id="GO:0003676">
    <property type="term" value="F:nucleic acid binding"/>
    <property type="evidence" value="ECO:0007669"/>
    <property type="project" value="InterPro"/>
</dbReference>
<gene>
    <name evidence="5" type="ORF">RD110_15795</name>
</gene>
<organism evidence="5 6">
    <name type="scientific">Rhodoferax koreensis</name>
    <dbReference type="NCBI Taxonomy" id="1842727"/>
    <lineage>
        <taxon>Bacteria</taxon>
        <taxon>Pseudomonadati</taxon>
        <taxon>Pseudomonadota</taxon>
        <taxon>Betaproteobacteria</taxon>
        <taxon>Burkholderiales</taxon>
        <taxon>Comamonadaceae</taxon>
        <taxon>Rhodoferax</taxon>
    </lineage>
</organism>
<dbReference type="CDD" id="cd06127">
    <property type="entry name" value="DEDDh"/>
    <property type="match status" value="1"/>
</dbReference>
<reference evidence="5 6" key="1">
    <citation type="submission" date="2017-01" db="EMBL/GenBank/DDBJ databases">
        <authorList>
            <person name="Mah S.A."/>
            <person name="Swanson W.J."/>
            <person name="Moy G.W."/>
            <person name="Vacquier V.D."/>
        </authorList>
    </citation>
    <scope>NUCLEOTIDE SEQUENCE [LARGE SCALE GENOMIC DNA]</scope>
    <source>
        <strain evidence="5 6">DCY110</strain>
    </source>
</reference>